<feature type="compositionally biased region" description="Low complexity" evidence="2">
    <location>
        <begin position="188"/>
        <end position="197"/>
    </location>
</feature>
<dbReference type="Pfam" id="PF09755">
    <property type="entry name" value="DUF2046"/>
    <property type="match status" value="1"/>
</dbReference>
<evidence type="ECO:0000313" key="3">
    <source>
        <dbReference type="EMBL" id="KAI0305207.1"/>
    </source>
</evidence>
<name>A0AAD4M7I9_9AGAM</name>
<accession>A0AAD4M7I9</accession>
<feature type="region of interest" description="Disordered" evidence="2">
    <location>
        <begin position="181"/>
        <end position="378"/>
    </location>
</feature>
<evidence type="ECO:0000256" key="1">
    <source>
        <dbReference type="SAM" id="Coils"/>
    </source>
</evidence>
<feature type="region of interest" description="Disordered" evidence="2">
    <location>
        <begin position="1"/>
        <end position="23"/>
    </location>
</feature>
<feature type="compositionally biased region" description="Low complexity" evidence="2">
    <location>
        <begin position="230"/>
        <end position="302"/>
    </location>
</feature>
<organism evidence="3 4">
    <name type="scientific">Multifurca ochricompacta</name>
    <dbReference type="NCBI Taxonomy" id="376703"/>
    <lineage>
        <taxon>Eukaryota</taxon>
        <taxon>Fungi</taxon>
        <taxon>Dikarya</taxon>
        <taxon>Basidiomycota</taxon>
        <taxon>Agaricomycotina</taxon>
        <taxon>Agaricomycetes</taxon>
        <taxon>Russulales</taxon>
        <taxon>Russulaceae</taxon>
        <taxon>Multifurca</taxon>
    </lineage>
</organism>
<feature type="compositionally biased region" description="Polar residues" evidence="2">
    <location>
        <begin position="355"/>
        <end position="367"/>
    </location>
</feature>
<gene>
    <name evidence="3" type="ORF">B0F90DRAFT_1815460</name>
</gene>
<feature type="coiled-coil region" evidence="1">
    <location>
        <begin position="114"/>
        <end position="148"/>
    </location>
</feature>
<dbReference type="InterPro" id="IPR019152">
    <property type="entry name" value="DUF2046"/>
</dbReference>
<dbReference type="PANTHER" id="PTHR15276:SF0">
    <property type="entry name" value="COILED-COIL DOMAIN-CONTAINING PROTEIN 6"/>
    <property type="match status" value="1"/>
</dbReference>
<feature type="coiled-coil region" evidence="1">
    <location>
        <begin position="30"/>
        <end position="64"/>
    </location>
</feature>
<protein>
    <recommendedName>
        <fullName evidence="5">Coiled-coil domain-containing protein 6</fullName>
    </recommendedName>
</protein>
<proteinExistence type="predicted"/>
<evidence type="ECO:0000256" key="2">
    <source>
        <dbReference type="SAM" id="MobiDB-lite"/>
    </source>
</evidence>
<keyword evidence="1" id="KW-0175">Coiled coil</keyword>
<keyword evidence="4" id="KW-1185">Reference proteome</keyword>
<sequence length="378" mass="40765">MSLSPPIRRLSSASSGSTSKREEDLINAYEAEEERIINVLSRKLEKLQEEKIELENVLEAESESHVNRLSRELSALRLAQQLATQQNGGSPGTGIINGDGTQSPTLLRLPNPLAPSSEDMLNAMRRENEQLRNRLVNTEREFIRISRLNEIYREELIQHRRRLGLPVDNLIGLSAHDPYFQPTHRRSSSNASSPSTSVTLPIGAHPVRASPSVAIPRPPSQIHRPTNAASESTTPLSHSPSSASDSPYLSPSLSTHPASFATAATTPPSSAPRMSTTIAPQPLSYPSVPPSSLSSSYAGPDSPVEPRGNRWRHGSLHDLRQASRSGSRHRSVERGARVAETGQLVPRSRAGSIVPSATTNGVTSASIPSPELGPSTSS</sequence>
<evidence type="ECO:0000313" key="4">
    <source>
        <dbReference type="Proteomes" id="UP001203297"/>
    </source>
</evidence>
<dbReference type="Proteomes" id="UP001203297">
    <property type="component" value="Unassembled WGS sequence"/>
</dbReference>
<dbReference type="EMBL" id="WTXG01000006">
    <property type="protein sequence ID" value="KAI0305207.1"/>
    <property type="molecule type" value="Genomic_DNA"/>
</dbReference>
<evidence type="ECO:0008006" key="5">
    <source>
        <dbReference type="Google" id="ProtNLM"/>
    </source>
</evidence>
<reference evidence="3" key="1">
    <citation type="journal article" date="2022" name="New Phytol.">
        <title>Evolutionary transition to the ectomycorrhizal habit in the genomes of a hyperdiverse lineage of mushroom-forming fungi.</title>
        <authorList>
            <person name="Looney B."/>
            <person name="Miyauchi S."/>
            <person name="Morin E."/>
            <person name="Drula E."/>
            <person name="Courty P.E."/>
            <person name="Kohler A."/>
            <person name="Kuo A."/>
            <person name="LaButti K."/>
            <person name="Pangilinan J."/>
            <person name="Lipzen A."/>
            <person name="Riley R."/>
            <person name="Andreopoulos W."/>
            <person name="He G."/>
            <person name="Johnson J."/>
            <person name="Nolan M."/>
            <person name="Tritt A."/>
            <person name="Barry K.W."/>
            <person name="Grigoriev I.V."/>
            <person name="Nagy L.G."/>
            <person name="Hibbett D."/>
            <person name="Henrissat B."/>
            <person name="Matheny P.B."/>
            <person name="Labbe J."/>
            <person name="Martin F.M."/>
        </authorList>
    </citation>
    <scope>NUCLEOTIDE SEQUENCE</scope>
    <source>
        <strain evidence="3">BPL690</strain>
    </source>
</reference>
<dbReference type="PANTHER" id="PTHR15276">
    <property type="entry name" value="H4 D10S170 PROTEIN-RELATED"/>
    <property type="match status" value="1"/>
</dbReference>
<dbReference type="AlphaFoldDB" id="A0AAD4M7I9"/>
<comment type="caution">
    <text evidence="3">The sequence shown here is derived from an EMBL/GenBank/DDBJ whole genome shotgun (WGS) entry which is preliminary data.</text>
</comment>